<dbReference type="EMBL" id="LRFC01000001">
    <property type="protein sequence ID" value="KZE69265.1"/>
    <property type="molecule type" value="Genomic_DNA"/>
</dbReference>
<feature type="domain" description="Integral membrane bound transporter" evidence="9">
    <location>
        <begin position="408"/>
        <end position="533"/>
    </location>
</feature>
<dbReference type="Proteomes" id="UP000076567">
    <property type="component" value="Unassembled WGS sequence"/>
</dbReference>
<feature type="transmembrane region" description="Helical" evidence="8">
    <location>
        <begin position="448"/>
        <end position="467"/>
    </location>
</feature>
<dbReference type="GO" id="GO:0005886">
    <property type="term" value="C:plasma membrane"/>
    <property type="evidence" value="ECO:0007669"/>
    <property type="project" value="UniProtKB-SubCell"/>
</dbReference>
<evidence type="ECO:0000256" key="7">
    <source>
        <dbReference type="SAM" id="MobiDB-lite"/>
    </source>
</evidence>
<dbReference type="InterPro" id="IPR049453">
    <property type="entry name" value="Memb_transporter_dom"/>
</dbReference>
<comment type="caution">
    <text evidence="10">The sequence shown here is derived from an EMBL/GenBank/DDBJ whole genome shotgun (WGS) entry which is preliminary data.</text>
</comment>
<evidence type="ECO:0000313" key="10">
    <source>
        <dbReference type="EMBL" id="KZE69265.1"/>
    </source>
</evidence>
<proteinExistence type="inferred from homology"/>
<dbReference type="RefSeq" id="WP_066236715.1">
    <property type="nucleotide sequence ID" value="NZ_LRFC01000001.1"/>
</dbReference>
<evidence type="ECO:0000313" key="11">
    <source>
        <dbReference type="Proteomes" id="UP000076567"/>
    </source>
</evidence>
<feature type="transmembrane region" description="Helical" evidence="8">
    <location>
        <begin position="398"/>
        <end position="415"/>
    </location>
</feature>
<evidence type="ECO:0000256" key="4">
    <source>
        <dbReference type="ARBA" id="ARBA00022989"/>
    </source>
</evidence>
<keyword evidence="11" id="KW-1185">Reference proteome</keyword>
<protein>
    <recommendedName>
        <fullName evidence="9">Integral membrane bound transporter domain-containing protein</fullName>
    </recommendedName>
</protein>
<dbReference type="PANTHER" id="PTHR30509:SF9">
    <property type="entry name" value="MULTIDRUG RESISTANCE PROTEIN MDTO"/>
    <property type="match status" value="1"/>
</dbReference>
<feature type="transmembrane region" description="Helical" evidence="8">
    <location>
        <begin position="81"/>
        <end position="99"/>
    </location>
</feature>
<sequence>MRQLHRKHQWLARLMASDPGYVRLQKAGRATASLIFSIFSTLLLIRYTGHPGGITPAIVSGMLGLMGIMVVMDDTKKQMKVTTILLGISAMLGITIGSIVAGHAYYIDLVLIFSVFSSFYFSRFGTRYFSLFMIFFLTVYFSSVLKLLSEQLPWFYLGVWCGVIYAFIFNFFLFQDTAKNLRSSIRSFHIQSNLTLNLLIEAMKDKKTDPLRKKELEKNVLKLREYALIVSGYINADDVQKMWPGLLPNQLRLYVFDTGMLIETLIDSVRGLKKAEALEVEKIKQLLISVTEAVRDAEVLAPNVKEQNLQPAEKAVQQLRLLIMELFEREEPPKGWIYLIRRIESIANHVIEGAVSIQQSLHSHQTLNRADDVVEENEEDEDSASEKDNSLKPSTKKAYQALVAGIISIIVGLIISPTQPYWVLLTAFVVLLGTESIGRIYTKGYQRSLGTIIGAVLGFALAKLLSGHTVLEIVFLFVVVFLAFYLFTVSYTLMSVFITMLIAFMYDLLLGGITLTLIGARVLDTIAGAVIALGVSYIIFPKKTKDKVAESIGDFLGELSPFVTEYVRSFREDVNVKNLSESAFQLDQKLQVIRDEAQSFLQRRGSPIYSDMVRWMTMLAAINYYARHLVASAYRKGFDYPEELVEVFIQIEKKLKENIDYLTELVKGNEAEGVLHSLEEEREKIERLAPSRKQSHRDLVHHLYYVWRMNRSFVDLGYELGGEKE</sequence>
<keyword evidence="3 8" id="KW-0812">Transmembrane</keyword>
<organism evidence="10 11">
    <name type="scientific">Fictibacillus phosphorivorans</name>
    <dbReference type="NCBI Taxonomy" id="1221500"/>
    <lineage>
        <taxon>Bacteria</taxon>
        <taxon>Bacillati</taxon>
        <taxon>Bacillota</taxon>
        <taxon>Bacilli</taxon>
        <taxon>Bacillales</taxon>
        <taxon>Fictibacillaceae</taxon>
        <taxon>Fictibacillus</taxon>
    </lineage>
</organism>
<feature type="transmembrane region" description="Helical" evidence="8">
    <location>
        <begin position="518"/>
        <end position="540"/>
    </location>
</feature>
<evidence type="ECO:0000256" key="5">
    <source>
        <dbReference type="ARBA" id="ARBA00023136"/>
    </source>
</evidence>
<keyword evidence="2" id="KW-1003">Cell membrane</keyword>
<evidence type="ECO:0000256" key="1">
    <source>
        <dbReference type="ARBA" id="ARBA00004651"/>
    </source>
</evidence>
<dbReference type="PANTHER" id="PTHR30509">
    <property type="entry name" value="P-HYDROXYBENZOIC ACID EFFLUX PUMP SUBUNIT-RELATED"/>
    <property type="match status" value="1"/>
</dbReference>
<feature type="transmembrane region" description="Helical" evidence="8">
    <location>
        <begin position="105"/>
        <end position="121"/>
    </location>
</feature>
<feature type="transmembrane region" description="Helical" evidence="8">
    <location>
        <begin position="30"/>
        <end position="48"/>
    </location>
</feature>
<evidence type="ECO:0000259" key="9">
    <source>
        <dbReference type="Pfam" id="PF13515"/>
    </source>
</evidence>
<feature type="region of interest" description="Disordered" evidence="7">
    <location>
        <begin position="371"/>
        <end position="391"/>
    </location>
</feature>
<comment type="subcellular location">
    <subcellularLocation>
        <location evidence="1">Cell membrane</location>
        <topology evidence="1">Multi-pass membrane protein</topology>
    </subcellularLocation>
</comment>
<keyword evidence="5 8" id="KW-0472">Membrane</keyword>
<evidence type="ECO:0000256" key="2">
    <source>
        <dbReference type="ARBA" id="ARBA00022475"/>
    </source>
</evidence>
<name>A0A165P7T3_9BACL</name>
<accession>A0A165P7T3</accession>
<dbReference type="Pfam" id="PF13515">
    <property type="entry name" value="FUSC_2"/>
    <property type="match status" value="1"/>
</dbReference>
<evidence type="ECO:0000256" key="3">
    <source>
        <dbReference type="ARBA" id="ARBA00022692"/>
    </source>
</evidence>
<feature type="transmembrane region" description="Helical" evidence="8">
    <location>
        <begin position="154"/>
        <end position="174"/>
    </location>
</feature>
<reference evidence="11" key="1">
    <citation type="submission" date="2016-01" db="EMBL/GenBank/DDBJ databases">
        <title>Draft genome of Chromobacterium sp. F49.</title>
        <authorList>
            <person name="Hong K.W."/>
        </authorList>
    </citation>
    <scope>NUCLEOTIDE SEQUENCE [LARGE SCALE GENOMIC DNA]</scope>
    <source>
        <strain evidence="11">P7IIIA</strain>
    </source>
</reference>
<feature type="compositionally biased region" description="Acidic residues" evidence="7">
    <location>
        <begin position="373"/>
        <end position="383"/>
    </location>
</feature>
<evidence type="ECO:0000256" key="6">
    <source>
        <dbReference type="ARBA" id="ARBA00043993"/>
    </source>
</evidence>
<feature type="transmembrane region" description="Helical" evidence="8">
    <location>
        <begin position="473"/>
        <end position="506"/>
    </location>
</feature>
<feature type="transmembrane region" description="Helical" evidence="8">
    <location>
        <begin position="128"/>
        <end position="148"/>
    </location>
</feature>
<comment type="similarity">
    <text evidence="6">Belongs to the YccS/YhfK family.</text>
</comment>
<feature type="transmembrane region" description="Helical" evidence="8">
    <location>
        <begin position="54"/>
        <end position="72"/>
    </location>
</feature>
<gene>
    <name evidence="10" type="ORF">AWM68_03075</name>
</gene>
<dbReference type="AlphaFoldDB" id="A0A165P7T3"/>
<evidence type="ECO:0000256" key="8">
    <source>
        <dbReference type="SAM" id="Phobius"/>
    </source>
</evidence>
<keyword evidence="4 8" id="KW-1133">Transmembrane helix</keyword>